<dbReference type="AlphaFoldDB" id="A0A1G2P9S6"/>
<dbReference type="EMBL" id="MHSL01000005">
    <property type="protein sequence ID" value="OHA44351.1"/>
    <property type="molecule type" value="Genomic_DNA"/>
</dbReference>
<dbReference type="GO" id="GO:0008781">
    <property type="term" value="F:N-acylneuraminate cytidylyltransferase activity"/>
    <property type="evidence" value="ECO:0007669"/>
    <property type="project" value="TreeGrafter"/>
</dbReference>
<evidence type="ECO:0000313" key="1">
    <source>
        <dbReference type="EMBL" id="OHA44351.1"/>
    </source>
</evidence>
<dbReference type="Pfam" id="PF02348">
    <property type="entry name" value="CTP_transf_3"/>
    <property type="match status" value="1"/>
</dbReference>
<dbReference type="InterPro" id="IPR003329">
    <property type="entry name" value="Cytidylyl_trans"/>
</dbReference>
<sequence>MSKKKLILAVITARGGSKGIPRKNIKLLGGKPLIAYSVGAAKKSKLITHTIVSTDDKEIAEVAKKFGGEVPFIRPKKLAGDKTPHLPVMKHAIEFMEKKLGIVFDYAVIFQPTSPFRLPEDIDGTIAKLIETGADSAVSLVAVDSAYHPLKMKKLAGYKVLPYCFPEPEGLRHQDFPKVYKRSSAVYAMRRDLLMKDNRLYGDNIAGYIVPAERSIDIDTPFEWLRAEWMLEDLKKKDYEF</sequence>
<dbReference type="PANTHER" id="PTHR21485">
    <property type="entry name" value="HAD SUPERFAMILY MEMBERS CMAS AND KDSC"/>
    <property type="match status" value="1"/>
</dbReference>
<gene>
    <name evidence="1" type="ORF">A3G03_00890</name>
</gene>
<dbReference type="Gene3D" id="3.90.550.10">
    <property type="entry name" value="Spore Coat Polysaccharide Biosynthesis Protein SpsA, Chain A"/>
    <property type="match status" value="1"/>
</dbReference>
<dbReference type="InterPro" id="IPR050793">
    <property type="entry name" value="CMP-NeuNAc_synthase"/>
</dbReference>
<dbReference type="Proteomes" id="UP000176355">
    <property type="component" value="Unassembled WGS sequence"/>
</dbReference>
<dbReference type="InterPro" id="IPR029044">
    <property type="entry name" value="Nucleotide-diphossugar_trans"/>
</dbReference>
<dbReference type="PANTHER" id="PTHR21485:SF6">
    <property type="entry name" value="N-ACYLNEURAMINATE CYTIDYLYLTRANSFERASE-RELATED"/>
    <property type="match status" value="1"/>
</dbReference>
<reference evidence="1 2" key="1">
    <citation type="journal article" date="2016" name="Nat. Commun.">
        <title>Thousands of microbial genomes shed light on interconnected biogeochemical processes in an aquifer system.</title>
        <authorList>
            <person name="Anantharaman K."/>
            <person name="Brown C.T."/>
            <person name="Hug L.A."/>
            <person name="Sharon I."/>
            <person name="Castelle C.J."/>
            <person name="Probst A.J."/>
            <person name="Thomas B.C."/>
            <person name="Singh A."/>
            <person name="Wilkins M.J."/>
            <person name="Karaoz U."/>
            <person name="Brodie E.L."/>
            <person name="Williams K.H."/>
            <person name="Hubbard S.S."/>
            <person name="Banfield J.F."/>
        </authorList>
    </citation>
    <scope>NUCLEOTIDE SEQUENCE [LARGE SCALE GENOMIC DNA]</scope>
</reference>
<evidence type="ECO:0008006" key="3">
    <source>
        <dbReference type="Google" id="ProtNLM"/>
    </source>
</evidence>
<dbReference type="CDD" id="cd02513">
    <property type="entry name" value="CMP-NeuAc_Synthase"/>
    <property type="match status" value="1"/>
</dbReference>
<comment type="caution">
    <text evidence="1">The sequence shown here is derived from an EMBL/GenBank/DDBJ whole genome shotgun (WGS) entry which is preliminary data.</text>
</comment>
<accession>A0A1G2P9S6</accession>
<organism evidence="1 2">
    <name type="scientific">Candidatus Taylorbacteria bacterium RIFCSPLOWO2_12_FULL_44_15c</name>
    <dbReference type="NCBI Taxonomy" id="1802333"/>
    <lineage>
        <taxon>Bacteria</taxon>
        <taxon>Candidatus Tayloriibacteriota</taxon>
    </lineage>
</organism>
<protein>
    <recommendedName>
        <fullName evidence="3">Acylneuraminate cytidylyltransferase</fullName>
    </recommendedName>
</protein>
<dbReference type="STRING" id="1802333.A3G03_00890"/>
<name>A0A1G2P9S6_9BACT</name>
<proteinExistence type="predicted"/>
<dbReference type="SUPFAM" id="SSF53448">
    <property type="entry name" value="Nucleotide-diphospho-sugar transferases"/>
    <property type="match status" value="1"/>
</dbReference>
<evidence type="ECO:0000313" key="2">
    <source>
        <dbReference type="Proteomes" id="UP000176355"/>
    </source>
</evidence>